<feature type="transmembrane region" description="Helical" evidence="7">
    <location>
        <begin position="149"/>
        <end position="172"/>
    </location>
</feature>
<evidence type="ECO:0000256" key="3">
    <source>
        <dbReference type="ARBA" id="ARBA00022475"/>
    </source>
</evidence>
<keyword evidence="2 7" id="KW-0813">Transport</keyword>
<evidence type="ECO:0000313" key="9">
    <source>
        <dbReference type="EMBL" id="PXV91021.1"/>
    </source>
</evidence>
<evidence type="ECO:0000256" key="6">
    <source>
        <dbReference type="ARBA" id="ARBA00023136"/>
    </source>
</evidence>
<evidence type="ECO:0000256" key="2">
    <source>
        <dbReference type="ARBA" id="ARBA00022448"/>
    </source>
</evidence>
<dbReference type="PANTHER" id="PTHR43744:SF12">
    <property type="entry name" value="ABC TRANSPORTER PERMEASE PROTEIN MG189-RELATED"/>
    <property type="match status" value="1"/>
</dbReference>
<dbReference type="Proteomes" id="UP000247523">
    <property type="component" value="Unassembled WGS sequence"/>
</dbReference>
<evidence type="ECO:0000256" key="1">
    <source>
        <dbReference type="ARBA" id="ARBA00004651"/>
    </source>
</evidence>
<evidence type="ECO:0000313" key="11">
    <source>
        <dbReference type="Proteomes" id="UP000216411"/>
    </source>
</evidence>
<evidence type="ECO:0000256" key="7">
    <source>
        <dbReference type="RuleBase" id="RU363032"/>
    </source>
</evidence>
<dbReference type="EMBL" id="QICS01000004">
    <property type="protein sequence ID" value="PXV91021.1"/>
    <property type="molecule type" value="Genomic_DNA"/>
</dbReference>
<gene>
    <name evidence="9" type="ORF">C8E03_10428</name>
    <name evidence="10" type="ORF">CG710_016415</name>
</gene>
<dbReference type="GO" id="GO:0055085">
    <property type="term" value="P:transmembrane transport"/>
    <property type="evidence" value="ECO:0007669"/>
    <property type="project" value="InterPro"/>
</dbReference>
<feature type="transmembrane region" description="Helical" evidence="7">
    <location>
        <begin position="84"/>
        <end position="106"/>
    </location>
</feature>
<dbReference type="SUPFAM" id="SSF161098">
    <property type="entry name" value="MetI-like"/>
    <property type="match status" value="1"/>
</dbReference>
<dbReference type="Pfam" id="PF00528">
    <property type="entry name" value="BPD_transp_1"/>
    <property type="match status" value="1"/>
</dbReference>
<feature type="transmembrane region" description="Helical" evidence="7">
    <location>
        <begin position="252"/>
        <end position="275"/>
    </location>
</feature>
<evidence type="ECO:0000313" key="10">
    <source>
        <dbReference type="EMBL" id="RDY30120.1"/>
    </source>
</evidence>
<dbReference type="Proteomes" id="UP000216411">
    <property type="component" value="Unassembled WGS sequence"/>
</dbReference>
<dbReference type="PROSITE" id="PS50928">
    <property type="entry name" value="ABC_TM1"/>
    <property type="match status" value="1"/>
</dbReference>
<evidence type="ECO:0000259" key="8">
    <source>
        <dbReference type="PROSITE" id="PS50928"/>
    </source>
</evidence>
<evidence type="ECO:0000256" key="4">
    <source>
        <dbReference type="ARBA" id="ARBA00022692"/>
    </source>
</evidence>
<dbReference type="EMBL" id="NOKA02000048">
    <property type="protein sequence ID" value="RDY30120.1"/>
    <property type="molecule type" value="Genomic_DNA"/>
</dbReference>
<comment type="similarity">
    <text evidence="7">Belongs to the binding-protein-dependent transport system permease family.</text>
</comment>
<dbReference type="AlphaFoldDB" id="A0A255I5S7"/>
<dbReference type="RefSeq" id="WP_094380176.1">
    <property type="nucleotide sequence ID" value="NZ_NOKA02000048.1"/>
</dbReference>
<feature type="domain" description="ABC transmembrane type-1" evidence="8">
    <location>
        <begin position="80"/>
        <end position="275"/>
    </location>
</feature>
<proteinExistence type="inferred from homology"/>
<keyword evidence="6 7" id="KW-0472">Membrane</keyword>
<feature type="transmembrane region" description="Helical" evidence="7">
    <location>
        <begin position="115"/>
        <end position="137"/>
    </location>
</feature>
<dbReference type="PANTHER" id="PTHR43744">
    <property type="entry name" value="ABC TRANSPORTER PERMEASE PROTEIN MG189-RELATED-RELATED"/>
    <property type="match status" value="1"/>
</dbReference>
<evidence type="ECO:0000256" key="5">
    <source>
        <dbReference type="ARBA" id="ARBA00022989"/>
    </source>
</evidence>
<reference evidence="9 12" key="2">
    <citation type="submission" date="2018-05" db="EMBL/GenBank/DDBJ databases">
        <title>Genomic Encyclopedia of Type Strains, Phase IV (KMG-IV): sequencing the most valuable type-strain genomes for metagenomic binning, comparative biology and taxonomic classification.</title>
        <authorList>
            <person name="Goeker M."/>
        </authorList>
    </citation>
    <scope>NUCLEOTIDE SEQUENCE [LARGE SCALE GENOMIC DNA]</scope>
    <source>
        <strain evidence="9 12">DSM 28816</strain>
    </source>
</reference>
<keyword evidence="9" id="KW-0762">Sugar transport</keyword>
<dbReference type="Gene3D" id="1.10.3720.10">
    <property type="entry name" value="MetI-like"/>
    <property type="match status" value="1"/>
</dbReference>
<reference evidence="10 11" key="1">
    <citation type="journal article" date="2017" name="Genome Announc.">
        <title>Draft Genome Sequence of a Sporulating and Motile Strain of Lachnotalea glycerini Isolated from Water in Quebec City, Canada.</title>
        <authorList>
            <person name="Maheux A.F."/>
            <person name="Boudreau D.K."/>
            <person name="Berube E."/>
            <person name="Boissinot M."/>
            <person name="Raymond F."/>
            <person name="Brodeur S."/>
            <person name="Corbeil J."/>
            <person name="Isabel S."/>
            <person name="Omar R.F."/>
            <person name="Bergeron M.G."/>
        </authorList>
    </citation>
    <scope>NUCLEOTIDE SEQUENCE [LARGE SCALE GENOMIC DNA]</scope>
    <source>
        <strain evidence="10 11">CCRI-19302</strain>
    </source>
</reference>
<keyword evidence="3" id="KW-1003">Cell membrane</keyword>
<reference evidence="10" key="3">
    <citation type="submission" date="2018-07" db="EMBL/GenBank/DDBJ databases">
        <authorList>
            <person name="Quirk P.G."/>
            <person name="Krulwich T.A."/>
        </authorList>
    </citation>
    <scope>NUCLEOTIDE SEQUENCE</scope>
    <source>
        <strain evidence="10">CCRI-19302</strain>
    </source>
</reference>
<organism evidence="10 11">
    <name type="scientific">Lachnotalea glycerini</name>
    <dbReference type="NCBI Taxonomy" id="1763509"/>
    <lineage>
        <taxon>Bacteria</taxon>
        <taxon>Bacillati</taxon>
        <taxon>Bacillota</taxon>
        <taxon>Clostridia</taxon>
        <taxon>Lachnospirales</taxon>
        <taxon>Lachnospiraceae</taxon>
        <taxon>Lachnotalea</taxon>
    </lineage>
</organism>
<protein>
    <submittedName>
        <fullName evidence="10">Carbohydrate ABC transporter permease</fullName>
    </submittedName>
    <submittedName>
        <fullName evidence="9">Multiple sugar transport system permease protein</fullName>
    </submittedName>
</protein>
<comment type="caution">
    <text evidence="10">The sequence shown here is derived from an EMBL/GenBank/DDBJ whole genome shotgun (WGS) entry which is preliminary data.</text>
</comment>
<dbReference type="OrthoDB" id="187395at2"/>
<evidence type="ECO:0000313" key="12">
    <source>
        <dbReference type="Proteomes" id="UP000247523"/>
    </source>
</evidence>
<keyword evidence="5 7" id="KW-1133">Transmembrane helix</keyword>
<accession>A0A255I5S7</accession>
<dbReference type="GO" id="GO:0005886">
    <property type="term" value="C:plasma membrane"/>
    <property type="evidence" value="ECO:0007669"/>
    <property type="project" value="UniProtKB-SubCell"/>
</dbReference>
<dbReference type="CDD" id="cd06261">
    <property type="entry name" value="TM_PBP2"/>
    <property type="match status" value="1"/>
</dbReference>
<keyword evidence="4 7" id="KW-0812">Transmembrane</keyword>
<keyword evidence="11" id="KW-1185">Reference proteome</keyword>
<dbReference type="InterPro" id="IPR000515">
    <property type="entry name" value="MetI-like"/>
</dbReference>
<comment type="subcellular location">
    <subcellularLocation>
        <location evidence="1 7">Cell membrane</location>
        <topology evidence="1 7">Multi-pass membrane protein</topology>
    </subcellularLocation>
</comment>
<sequence>MAMERSKAVKSKAYYFATTIKYFFLTLIALLTIYPIIYVVFGSFKENKELVLGGINILPKSFIVSNYVEAWQRANFARYTLNSMILSIAVMLLTLVISTMAGYCFARKDFFMKEVIYGIFLVFMFINVGSVSLRPLFELAVKLKINSSLLPVILISTGMGQATYIFLVRGYMNAVPKELDEAATLDGCSFFQIYYKIMLPVLKPVMASIALLSFRGAWNEYILPLVFTMTNEKLRPLTVGVVALRKAGDGAAAWNIMFAGSTIAIMPILLVYIFASKHFMGGLTAGSVKG</sequence>
<feature type="transmembrane region" description="Helical" evidence="7">
    <location>
        <begin position="20"/>
        <end position="41"/>
    </location>
</feature>
<name>A0A255I5S7_9FIRM</name>
<dbReference type="InterPro" id="IPR035906">
    <property type="entry name" value="MetI-like_sf"/>
</dbReference>